<evidence type="ECO:0000256" key="3">
    <source>
        <dbReference type="ARBA" id="ARBA00022946"/>
    </source>
</evidence>
<evidence type="ECO:0000256" key="8">
    <source>
        <dbReference type="SAM" id="MobiDB-lite"/>
    </source>
</evidence>
<feature type="compositionally biased region" description="Polar residues" evidence="8">
    <location>
        <begin position="87"/>
        <end position="96"/>
    </location>
</feature>
<dbReference type="GO" id="GO:0006412">
    <property type="term" value="P:translation"/>
    <property type="evidence" value="ECO:0007669"/>
    <property type="project" value="InterPro"/>
</dbReference>
<proteinExistence type="predicted"/>
<feature type="region of interest" description="Disordered" evidence="8">
    <location>
        <begin position="124"/>
        <end position="163"/>
    </location>
</feature>
<evidence type="ECO:0000313" key="10">
    <source>
        <dbReference type="Proteomes" id="UP000028828"/>
    </source>
</evidence>
<dbReference type="AlphaFoldDB" id="A0A086K997"/>
<evidence type="ECO:0000256" key="1">
    <source>
        <dbReference type="ARBA" id="ARBA00004173"/>
    </source>
</evidence>
<feature type="region of interest" description="Disordered" evidence="8">
    <location>
        <begin position="247"/>
        <end position="275"/>
    </location>
</feature>
<reference evidence="9 10" key="1">
    <citation type="submission" date="2014-03" db="EMBL/GenBank/DDBJ databases">
        <authorList>
            <person name="Sibley D."/>
            <person name="Venepally P."/>
            <person name="Karamycheva S."/>
            <person name="Hadjithomas M."/>
            <person name="Khan A."/>
            <person name="Brunk B."/>
            <person name="Roos D."/>
            <person name="Caler E."/>
            <person name="Lorenzi H."/>
        </authorList>
    </citation>
    <scope>NUCLEOTIDE SEQUENCE [LARGE SCALE GENOMIC DNA]</scope>
    <source>
        <strain evidence="10">p89</strain>
    </source>
</reference>
<comment type="subcellular location">
    <subcellularLocation>
        <location evidence="1">Mitochondrion</location>
    </subcellularLocation>
</comment>
<organism evidence="9 10">
    <name type="scientific">Toxoplasma gondii p89</name>
    <dbReference type="NCBI Taxonomy" id="943119"/>
    <lineage>
        <taxon>Eukaryota</taxon>
        <taxon>Sar</taxon>
        <taxon>Alveolata</taxon>
        <taxon>Apicomplexa</taxon>
        <taxon>Conoidasida</taxon>
        <taxon>Coccidia</taxon>
        <taxon>Eucoccidiorida</taxon>
        <taxon>Eimeriorina</taxon>
        <taxon>Sarcocystidae</taxon>
        <taxon>Toxoplasma</taxon>
    </lineage>
</organism>
<dbReference type="GO" id="GO:0008168">
    <property type="term" value="F:methyltransferase activity"/>
    <property type="evidence" value="ECO:0007669"/>
    <property type="project" value="InterPro"/>
</dbReference>
<gene>
    <name evidence="9" type="ORF">TGP89_310710</name>
</gene>
<comment type="caution">
    <text evidence="9">The sequence shown here is derived from an EMBL/GenBank/DDBJ whole genome shotgun (WGS) entry which is preliminary data.</text>
</comment>
<keyword evidence="6" id="KW-0496">Mitochondrion</keyword>
<dbReference type="GO" id="GO:0005763">
    <property type="term" value="C:mitochondrial small ribosomal subunit"/>
    <property type="evidence" value="ECO:0007669"/>
    <property type="project" value="TreeGrafter"/>
</dbReference>
<keyword evidence="2" id="KW-0479">Metal-binding</keyword>
<comment type="function">
    <text evidence="7">Mitochondrial ribosome (mitoribosome) assembly factor. Binds at the interface of the head and body domains of the mitochondrial small ribosomal subunit (mt-SSU), occluding the mRNA channel and preventing compaction of the head domain towards the body. Probable inactive methyltransferase: retains the characteristic folding and ability to bind S-adenosyl-L-methionine, but it probably lost its methyltransferase activity.</text>
</comment>
<dbReference type="GO" id="GO:0003735">
    <property type="term" value="F:structural constituent of ribosome"/>
    <property type="evidence" value="ECO:0007669"/>
    <property type="project" value="TreeGrafter"/>
</dbReference>
<evidence type="ECO:0000256" key="2">
    <source>
        <dbReference type="ARBA" id="ARBA00022723"/>
    </source>
</evidence>
<evidence type="ECO:0000256" key="6">
    <source>
        <dbReference type="ARBA" id="ARBA00023128"/>
    </source>
</evidence>
<dbReference type="OrthoDB" id="421327at2759"/>
<evidence type="ECO:0000313" key="9">
    <source>
        <dbReference type="EMBL" id="KFG40965.1"/>
    </source>
</evidence>
<feature type="compositionally biased region" description="Basic and acidic residues" evidence="8">
    <location>
        <begin position="252"/>
        <end position="275"/>
    </location>
</feature>
<evidence type="ECO:0000256" key="5">
    <source>
        <dbReference type="ARBA" id="ARBA00023014"/>
    </source>
</evidence>
<dbReference type="InterPro" id="IPR015324">
    <property type="entry name" value="Ribosomal_Rsm22-like"/>
</dbReference>
<feature type="region of interest" description="Disordered" evidence="8">
    <location>
        <begin position="701"/>
        <end position="723"/>
    </location>
</feature>
<keyword evidence="3" id="KW-0809">Transit peptide</keyword>
<accession>A0A086K997</accession>
<feature type="compositionally biased region" description="Basic and acidic residues" evidence="8">
    <location>
        <begin position="74"/>
        <end position="86"/>
    </location>
</feature>
<dbReference type="InterPro" id="IPR052571">
    <property type="entry name" value="Mt_RNA_Methyltransferase"/>
</dbReference>
<dbReference type="VEuPathDB" id="ToxoDB:TGP89_310710"/>
<evidence type="ECO:0000256" key="4">
    <source>
        <dbReference type="ARBA" id="ARBA00023004"/>
    </source>
</evidence>
<sequence>MASSSASLSRQLSLTIASAVSCQRTQSAFSTNRPRVDFPVLYRWSSCCLSTSAVRRVAGERAQGESGSFSKNTDAPERTRETRADGDSSSQGVNLSGGTADSRFACVGGRCTGQKQAESCRHTCFSQDGRPNSGAGAFRRSGEGGSASPTSSKNPALRGSVTPMHRAYRFDRILDSTEADPQTVAYLDRLAMTGLKTLEVPQDVKTKLEVLLKQVSQKRDLENMGRFIMAKLTARTSVELPRVLPSRLLHNPHGDDMSPDPRDEAEHGTDTEGGKADDYEAAAAHSDQEALAFAEDRRHRLFRKFMGSHSPVSAAAYTAHRYAAVYASLVRILSEIKLRAPDFKPRRVMELQAGFAAGLMATYQIWGSSLGDLPAAAALAASHTSSECGSSEGKSAAAGEPRASGDTASGFEYLLAVERSVHLANVGKYLTAEFVPKVNWQLGLYEEGTEESSGVETSGADKASTSGQRRRLDLVIMPHCLLSSVDGQESRHMLVRNVWNRLSHGGVLVLAERGTPTGFRAIHAVRELFIKELGVGKFHFLAPCPHESICPLALTGRDWCHFAQRVRRLPHHLYCKGSRAKNVEEDKFSFLVVRKMEGPRRKYVSEGECASLEEQSHFWPRVVMPVVKAGQHCLLDVCARPHTFERVAVSKSMPHGAGYKFARKAAWGDLWRFPRRVIRPEARGYTSEEMQQHLLRLAAKNRAKEARGREGSEQVGSREERERLEDEFVRFFGN</sequence>
<name>A0A086K997_TOXGO</name>
<dbReference type="GO" id="GO:0051536">
    <property type="term" value="F:iron-sulfur cluster binding"/>
    <property type="evidence" value="ECO:0007669"/>
    <property type="project" value="UniProtKB-KW"/>
</dbReference>
<dbReference type="Pfam" id="PF09243">
    <property type="entry name" value="Rsm22"/>
    <property type="match status" value="2"/>
</dbReference>
<dbReference type="Proteomes" id="UP000028828">
    <property type="component" value="Unassembled WGS sequence"/>
</dbReference>
<evidence type="ECO:0000256" key="7">
    <source>
        <dbReference type="ARBA" id="ARBA00045681"/>
    </source>
</evidence>
<keyword evidence="5" id="KW-0411">Iron-sulfur</keyword>
<dbReference type="PANTHER" id="PTHR13184">
    <property type="entry name" value="37S RIBOSOMAL PROTEIN S22"/>
    <property type="match status" value="1"/>
</dbReference>
<keyword evidence="4" id="KW-0408">Iron</keyword>
<feature type="compositionally biased region" description="Basic and acidic residues" evidence="8">
    <location>
        <begin position="702"/>
        <end position="723"/>
    </location>
</feature>
<dbReference type="GO" id="GO:0046872">
    <property type="term" value="F:metal ion binding"/>
    <property type="evidence" value="ECO:0007669"/>
    <property type="project" value="UniProtKB-KW"/>
</dbReference>
<feature type="region of interest" description="Disordered" evidence="8">
    <location>
        <begin position="59"/>
        <end position="96"/>
    </location>
</feature>
<protein>
    <submittedName>
        <fullName evidence="9">Mitochondrial small ribosomal subunit rsm22 protein</fullName>
    </submittedName>
</protein>
<dbReference type="EMBL" id="AEYI02001148">
    <property type="protein sequence ID" value="KFG40965.1"/>
    <property type="molecule type" value="Genomic_DNA"/>
</dbReference>
<dbReference type="PANTHER" id="PTHR13184:SF5">
    <property type="entry name" value="METHYLTRANSFERASE-LIKE PROTEIN 17, MITOCHONDRIAL"/>
    <property type="match status" value="1"/>
</dbReference>